<dbReference type="InterPro" id="IPR055357">
    <property type="entry name" value="LRR_At1g61320_AtMIF1"/>
</dbReference>
<dbReference type="InterPro" id="IPR032675">
    <property type="entry name" value="LRR_dom_sf"/>
</dbReference>
<dbReference type="Pfam" id="PF23622">
    <property type="entry name" value="LRR_At1g61320_AtMIF1"/>
    <property type="match status" value="1"/>
</dbReference>
<evidence type="ECO:0000313" key="3">
    <source>
        <dbReference type="EMBL" id="KAL3507538.1"/>
    </source>
</evidence>
<protein>
    <recommendedName>
        <fullName evidence="2">At1g61320/AtMIF1 LRR domain-containing protein</fullName>
    </recommendedName>
</protein>
<feature type="domain" description="At1g61320/AtMIF1 LRR" evidence="2">
    <location>
        <begin position="155"/>
        <end position="244"/>
    </location>
</feature>
<reference evidence="3 4" key="1">
    <citation type="submission" date="2024-11" db="EMBL/GenBank/DDBJ databases">
        <title>A near-complete genome assembly of Cinchona calisaya.</title>
        <authorList>
            <person name="Lian D.C."/>
            <person name="Zhao X.W."/>
            <person name="Wei L."/>
        </authorList>
    </citation>
    <scope>NUCLEOTIDE SEQUENCE [LARGE SCALE GENOMIC DNA]</scope>
    <source>
        <tissue evidence="3">Nenye</tissue>
    </source>
</reference>
<dbReference type="SUPFAM" id="SSF52047">
    <property type="entry name" value="RNI-like"/>
    <property type="match status" value="1"/>
</dbReference>
<keyword evidence="1" id="KW-0812">Transmembrane</keyword>
<dbReference type="AlphaFoldDB" id="A0ABD2YJH8"/>
<comment type="caution">
    <text evidence="3">The sequence shown here is derived from an EMBL/GenBank/DDBJ whole genome shotgun (WGS) entry which is preliminary data.</text>
</comment>
<accession>A0ABD2YJH8</accession>
<keyword evidence="1" id="KW-1133">Transmembrane helix</keyword>
<evidence type="ECO:0000256" key="1">
    <source>
        <dbReference type="SAM" id="Phobius"/>
    </source>
</evidence>
<dbReference type="PANTHER" id="PTHR34145:SF51">
    <property type="entry name" value="FBD DOMAIN-CONTAINING PROTEIN"/>
    <property type="match status" value="1"/>
</dbReference>
<keyword evidence="4" id="KW-1185">Reference proteome</keyword>
<dbReference type="Gene3D" id="3.80.10.10">
    <property type="entry name" value="Ribonuclease Inhibitor"/>
    <property type="match status" value="1"/>
</dbReference>
<sequence length="278" mass="32047">MDGSTRKNTDIQVLEKRQSDFINCIDTTLLRYHEHKNGIDCLKLILPSVLLPDYISRWIQIAIEKSLKSLDIYITDCSSFILPLSVLEAKTLVELSLGKLWLKPEYAIYSIRLKEFSVVLKFSGCVEVEAPSLEYSNYSELKKILSIFGPGIQSIHRGLKMYASRNLKRLRLCDVGITDEFFADIAEKFPQLVMLDIEKCGDLQRIKISSHSIKRIHLEWNGGLKEVEIDVSSINEFEYEGSKIPLFSFTAPFGCSWVSVIVLHYWEWMLFDTFVYPN</sequence>
<dbReference type="InterPro" id="IPR053772">
    <property type="entry name" value="At1g61320/At1g61330-like"/>
</dbReference>
<organism evidence="3 4">
    <name type="scientific">Cinchona calisaya</name>
    <dbReference type="NCBI Taxonomy" id="153742"/>
    <lineage>
        <taxon>Eukaryota</taxon>
        <taxon>Viridiplantae</taxon>
        <taxon>Streptophyta</taxon>
        <taxon>Embryophyta</taxon>
        <taxon>Tracheophyta</taxon>
        <taxon>Spermatophyta</taxon>
        <taxon>Magnoliopsida</taxon>
        <taxon>eudicotyledons</taxon>
        <taxon>Gunneridae</taxon>
        <taxon>Pentapetalae</taxon>
        <taxon>asterids</taxon>
        <taxon>lamiids</taxon>
        <taxon>Gentianales</taxon>
        <taxon>Rubiaceae</taxon>
        <taxon>Cinchonoideae</taxon>
        <taxon>Cinchoneae</taxon>
        <taxon>Cinchona</taxon>
    </lineage>
</organism>
<gene>
    <name evidence="3" type="ORF">ACH5RR_032920</name>
</gene>
<evidence type="ECO:0000259" key="2">
    <source>
        <dbReference type="Pfam" id="PF23622"/>
    </source>
</evidence>
<evidence type="ECO:0000313" key="4">
    <source>
        <dbReference type="Proteomes" id="UP001630127"/>
    </source>
</evidence>
<proteinExistence type="predicted"/>
<keyword evidence="1" id="KW-0472">Membrane</keyword>
<feature type="transmembrane region" description="Helical" evidence="1">
    <location>
        <begin position="246"/>
        <end position="266"/>
    </location>
</feature>
<dbReference type="PANTHER" id="PTHR34145">
    <property type="entry name" value="OS02G0105600 PROTEIN"/>
    <property type="match status" value="1"/>
</dbReference>
<dbReference type="EMBL" id="JBJUIK010000013">
    <property type="protein sequence ID" value="KAL3507538.1"/>
    <property type="molecule type" value="Genomic_DNA"/>
</dbReference>
<dbReference type="Proteomes" id="UP001630127">
    <property type="component" value="Unassembled WGS sequence"/>
</dbReference>
<name>A0ABD2YJH8_9GENT</name>